<keyword evidence="2" id="KW-1133">Transmembrane helix</keyword>
<dbReference type="GO" id="GO:0005886">
    <property type="term" value="C:plasma membrane"/>
    <property type="evidence" value="ECO:0007669"/>
    <property type="project" value="TreeGrafter"/>
</dbReference>
<dbReference type="PROSITE" id="PS51384">
    <property type="entry name" value="FAD_FR"/>
    <property type="match status" value="1"/>
</dbReference>
<dbReference type="Gene3D" id="3.40.50.80">
    <property type="entry name" value="Nucleotide-binding domain of ferredoxin-NADP reductase (FNR) module"/>
    <property type="match status" value="1"/>
</dbReference>
<gene>
    <name evidence="4" type="ordered locus">SVI_1669</name>
</gene>
<dbReference type="KEGG" id="svo:SVI_1669"/>
<feature type="transmembrane region" description="Helical" evidence="2">
    <location>
        <begin position="238"/>
        <end position="258"/>
    </location>
</feature>
<dbReference type="Pfam" id="PF08030">
    <property type="entry name" value="NAD_binding_6"/>
    <property type="match status" value="1"/>
</dbReference>
<evidence type="ECO:0000313" key="5">
    <source>
        <dbReference type="Proteomes" id="UP000002350"/>
    </source>
</evidence>
<keyword evidence="5" id="KW-1185">Reference proteome</keyword>
<dbReference type="InterPro" id="IPR050369">
    <property type="entry name" value="RBOH/FRE"/>
</dbReference>
<dbReference type="InterPro" id="IPR017927">
    <property type="entry name" value="FAD-bd_FR_type"/>
</dbReference>
<accession>D4ZIZ1</accession>
<feature type="domain" description="FAD-binding FR-type" evidence="3">
    <location>
        <begin position="312"/>
        <end position="411"/>
    </location>
</feature>
<proteinExistence type="predicted"/>
<evidence type="ECO:0000313" key="4">
    <source>
        <dbReference type="EMBL" id="BAJ01640.1"/>
    </source>
</evidence>
<dbReference type="InterPro" id="IPR013121">
    <property type="entry name" value="Fe_red_NAD-bd_6"/>
</dbReference>
<keyword evidence="2" id="KW-0812">Transmembrane</keyword>
<dbReference type="OrthoDB" id="581532at2"/>
<organism evidence="4 5">
    <name type="scientific">Shewanella violacea (strain JCM 10179 / CIP 106290 / LMG 19151 / DSS12)</name>
    <dbReference type="NCBI Taxonomy" id="637905"/>
    <lineage>
        <taxon>Bacteria</taxon>
        <taxon>Pseudomonadati</taxon>
        <taxon>Pseudomonadota</taxon>
        <taxon>Gammaproteobacteria</taxon>
        <taxon>Alteromonadales</taxon>
        <taxon>Shewanellaceae</taxon>
        <taxon>Shewanella</taxon>
    </lineage>
</organism>
<dbReference type="Proteomes" id="UP000002350">
    <property type="component" value="Chromosome"/>
</dbReference>
<name>D4ZIZ1_SHEVD</name>
<dbReference type="SUPFAM" id="SSF63380">
    <property type="entry name" value="Riboflavin synthase domain-like"/>
    <property type="match status" value="1"/>
</dbReference>
<dbReference type="SUPFAM" id="SSF52343">
    <property type="entry name" value="Ferredoxin reductase-like, C-terminal NADP-linked domain"/>
    <property type="match status" value="1"/>
</dbReference>
<feature type="transmembrane region" description="Helical" evidence="2">
    <location>
        <begin position="116"/>
        <end position="135"/>
    </location>
</feature>
<dbReference type="GO" id="GO:0016491">
    <property type="term" value="F:oxidoreductase activity"/>
    <property type="evidence" value="ECO:0007669"/>
    <property type="project" value="UniProtKB-KW"/>
</dbReference>
<dbReference type="EMBL" id="AP011177">
    <property type="protein sequence ID" value="BAJ01640.1"/>
    <property type="molecule type" value="Genomic_DNA"/>
</dbReference>
<dbReference type="CDD" id="cd06186">
    <property type="entry name" value="NOX_Duox_like_FAD_NADP"/>
    <property type="match status" value="1"/>
</dbReference>
<reference evidence="5" key="1">
    <citation type="journal article" date="2010" name="Mol. Biosyst.">
        <title>Complete genome sequence and comparative analysis of Shewanella violacea, a psychrophilic and piezophilic bacterium from deep sea floor sediments.</title>
        <authorList>
            <person name="Aono E."/>
            <person name="Baba T."/>
            <person name="Ara T."/>
            <person name="Nishi T."/>
            <person name="Nakamichi T."/>
            <person name="Inamoto E."/>
            <person name="Toyonaga H."/>
            <person name="Hasegawa M."/>
            <person name="Takai Y."/>
            <person name="Okumura Y."/>
            <person name="Baba M."/>
            <person name="Tomita M."/>
            <person name="Kato C."/>
            <person name="Oshima T."/>
            <person name="Nakasone K."/>
            <person name="Mori H."/>
        </authorList>
    </citation>
    <scope>NUCLEOTIDE SEQUENCE [LARGE SCALE GENOMIC DNA]</scope>
    <source>
        <strain evidence="5">JCM 10179 / CIP 106290 / LMG 19151 / DSS12</strain>
    </source>
</reference>
<evidence type="ECO:0000256" key="1">
    <source>
        <dbReference type="ARBA" id="ARBA00023002"/>
    </source>
</evidence>
<dbReference type="AlphaFoldDB" id="D4ZIZ1"/>
<dbReference type="PANTHER" id="PTHR11972">
    <property type="entry name" value="NADPH OXIDASE"/>
    <property type="match status" value="1"/>
</dbReference>
<protein>
    <recommendedName>
        <fullName evidence="3">FAD-binding FR-type domain-containing protein</fullName>
    </recommendedName>
</protein>
<dbReference type="SFLD" id="SFLDS00052">
    <property type="entry name" value="Ferric_Reductase_Domain"/>
    <property type="match status" value="1"/>
</dbReference>
<feature type="transmembrane region" description="Helical" evidence="2">
    <location>
        <begin position="279"/>
        <end position="308"/>
    </location>
</feature>
<dbReference type="HOGENOM" id="CLU_488240_0_0_6"/>
<dbReference type="InterPro" id="IPR039261">
    <property type="entry name" value="FNR_nucleotide-bd"/>
</dbReference>
<keyword evidence="2" id="KW-0472">Membrane</keyword>
<dbReference type="Pfam" id="PF08022">
    <property type="entry name" value="FAD_binding_8"/>
    <property type="match status" value="1"/>
</dbReference>
<evidence type="ECO:0000259" key="3">
    <source>
        <dbReference type="PROSITE" id="PS51384"/>
    </source>
</evidence>
<dbReference type="STRING" id="637905.SVI_1669"/>
<dbReference type="InterPro" id="IPR013112">
    <property type="entry name" value="FAD-bd_8"/>
</dbReference>
<sequence>MFNTGVNPAPTSDKLSFLKAALHALYFVTSLKFWLAMLALVSLLACMSYQFYLGYSYESNETTNQYLRFARATSYAIFVLLAVLSLPVMRNSITFIRSKPIAKYLPLNKNRKLHHYLAHVFMLLVSIHASQYLFYYDSLATDFTDTLLAKESDLVRSMQTTMYEFVSEDESIILVADWITQGASHEAYLSEIKPFLKEDCTSCHSKGSSQTWAVPELSLTQYGEVLEWTNSGLTSKQFRINISGLLMFVITLLIWVMALRVVRKRLYQHFQKVHRLAYLMVMLVLLHLPLNSAWLVPMLVLIVLEVYLCRYRNIYRNCQAVMTPLAKDVIRLTIERPEGFVINAGYYVQIRIPSINKHEWHPFSLTGPRPKEQQLVLKIRLLGDWTKQLAKQVKSFNDVDIRGPFASPARITLHSKHSWLMAAGIGITPFLGVLRQHALHPKQDKQIQLLWVVKELQLLAWLKPLIEPLAQQSTLRCNIQLYLTCDIEPMQLPDWCHHLSDNLTISLTMGRPNWSEISTKMGKYDIKPDCYTCGPKSFSKQVARLCRSNKLNFIEEQF</sequence>
<dbReference type="InterPro" id="IPR017938">
    <property type="entry name" value="Riboflavin_synthase-like_b-brl"/>
</dbReference>
<dbReference type="Gene3D" id="2.40.30.10">
    <property type="entry name" value="Translation factors"/>
    <property type="match status" value="1"/>
</dbReference>
<dbReference type="eggNOG" id="COG4097">
    <property type="taxonomic scope" value="Bacteria"/>
</dbReference>
<feature type="transmembrane region" description="Helical" evidence="2">
    <location>
        <begin position="24"/>
        <end position="52"/>
    </location>
</feature>
<feature type="transmembrane region" description="Helical" evidence="2">
    <location>
        <begin position="72"/>
        <end position="96"/>
    </location>
</feature>
<evidence type="ECO:0000256" key="2">
    <source>
        <dbReference type="SAM" id="Phobius"/>
    </source>
</evidence>
<keyword evidence="1" id="KW-0560">Oxidoreductase</keyword>